<organism evidence="3 4">
    <name type="scientific">Leptospirillum ferrodiazotrophum</name>
    <dbReference type="NCBI Taxonomy" id="412449"/>
    <lineage>
        <taxon>Bacteria</taxon>
        <taxon>Pseudomonadati</taxon>
        <taxon>Nitrospirota</taxon>
        <taxon>Nitrospiria</taxon>
        <taxon>Nitrospirales</taxon>
        <taxon>Nitrospiraceae</taxon>
        <taxon>Leptospirillum</taxon>
    </lineage>
</organism>
<feature type="region of interest" description="Disordered" evidence="1">
    <location>
        <begin position="96"/>
        <end position="128"/>
    </location>
</feature>
<sequence length="128" mass="14362">MMMVQSDDRWKKLLAEPLPGFGKARMEWDGVLSQAMGRGGARGCPPSFFVRSLFVCSQKVTMSLGSFQGCFFCESFVLDVLSILAWVLLIIGQARSSKPSTKDAPQEWDELSDFKKEIGPRNRIPARR</sequence>
<dbReference type="EMBL" id="GG693862">
    <property type="protein sequence ID" value="EES53483.1"/>
    <property type="molecule type" value="Genomic_DNA"/>
</dbReference>
<reference evidence="3 4" key="1">
    <citation type="journal article" date="2009" name="Appl. Environ. Microbiol.">
        <title>Community genomic and proteomic analyses of chemoautotrophic iron-oxidizing "Leptospirillum rubarum" (Group II) and "Leptospirillum ferrodiazotrophum" (Group III) bacteria in acid mine drainage biofilms.</title>
        <authorList>
            <person name="Goltsman D.S."/>
            <person name="Denef V.J."/>
            <person name="Singer S.W."/>
            <person name="VerBerkmoes N.C."/>
            <person name="Lefsrud M."/>
            <person name="Mueller R.S."/>
            <person name="Dick G.J."/>
            <person name="Sun C.L."/>
            <person name="Wheeler K.E."/>
            <person name="Zemla A."/>
            <person name="Baker B.J."/>
            <person name="Hauser L."/>
            <person name="Land M."/>
            <person name="Shah M.B."/>
            <person name="Thelen M.P."/>
            <person name="Hettich R.L."/>
            <person name="Banfield J.F."/>
        </authorList>
    </citation>
    <scope>NUCLEOTIDE SEQUENCE [LARGE SCALE GENOMIC DNA]</scope>
</reference>
<name>C6HVA9_9BACT</name>
<feature type="transmembrane region" description="Helical" evidence="2">
    <location>
        <begin position="66"/>
        <end position="92"/>
    </location>
</feature>
<gene>
    <name evidence="3" type="ORF">UBAL3_78920076</name>
</gene>
<dbReference type="AlphaFoldDB" id="C6HVA9"/>
<evidence type="ECO:0000313" key="3">
    <source>
        <dbReference type="EMBL" id="EES53483.1"/>
    </source>
</evidence>
<keyword evidence="2" id="KW-0472">Membrane</keyword>
<keyword evidence="4" id="KW-1185">Reference proteome</keyword>
<accession>C6HVA9</accession>
<dbReference type="Proteomes" id="UP000009374">
    <property type="component" value="Unassembled WGS sequence"/>
</dbReference>
<evidence type="ECO:0000256" key="1">
    <source>
        <dbReference type="SAM" id="MobiDB-lite"/>
    </source>
</evidence>
<evidence type="ECO:0000256" key="2">
    <source>
        <dbReference type="SAM" id="Phobius"/>
    </source>
</evidence>
<keyword evidence="2" id="KW-1133">Transmembrane helix</keyword>
<protein>
    <submittedName>
        <fullName evidence="3">Uncharacterized protein</fullName>
    </submittedName>
</protein>
<proteinExistence type="predicted"/>
<evidence type="ECO:0000313" key="4">
    <source>
        <dbReference type="Proteomes" id="UP000009374"/>
    </source>
</evidence>
<keyword evidence="2" id="KW-0812">Transmembrane</keyword>